<dbReference type="Proteomes" id="UP000568380">
    <property type="component" value="Unassembled WGS sequence"/>
</dbReference>
<dbReference type="InterPro" id="IPR024567">
    <property type="entry name" value="RNase_HII/HIII_dom"/>
</dbReference>
<evidence type="ECO:0000256" key="9">
    <source>
        <dbReference type="ARBA" id="ARBA00022722"/>
    </source>
</evidence>
<dbReference type="NCBIfam" id="NF000595">
    <property type="entry name" value="PRK00015.1-3"/>
    <property type="match status" value="1"/>
</dbReference>
<keyword evidence="12 14" id="KW-0378">Hydrolase</keyword>
<comment type="subcellular location">
    <subcellularLocation>
        <location evidence="4 14">Cytoplasm</location>
    </subcellularLocation>
</comment>
<feature type="domain" description="RNase H type-2" evidence="17">
    <location>
        <begin position="18"/>
        <end position="214"/>
    </location>
</feature>
<dbReference type="PANTHER" id="PTHR10954:SF18">
    <property type="entry name" value="RIBONUCLEASE HII"/>
    <property type="match status" value="1"/>
</dbReference>
<organism evidence="18 19">
    <name type="scientific">Nonomuraea endophytica</name>
    <dbReference type="NCBI Taxonomy" id="714136"/>
    <lineage>
        <taxon>Bacteria</taxon>
        <taxon>Bacillati</taxon>
        <taxon>Actinomycetota</taxon>
        <taxon>Actinomycetes</taxon>
        <taxon>Streptosporangiales</taxon>
        <taxon>Streptosporangiaceae</taxon>
        <taxon>Nonomuraea</taxon>
    </lineage>
</organism>
<feature type="binding site" evidence="14 15">
    <location>
        <position position="24"/>
    </location>
    <ligand>
        <name>a divalent metal cation</name>
        <dbReference type="ChEBI" id="CHEBI:60240"/>
    </ligand>
</feature>
<keyword evidence="8 14" id="KW-0963">Cytoplasm</keyword>
<evidence type="ECO:0000256" key="8">
    <source>
        <dbReference type="ARBA" id="ARBA00022490"/>
    </source>
</evidence>
<evidence type="ECO:0000256" key="7">
    <source>
        <dbReference type="ARBA" id="ARBA00019179"/>
    </source>
</evidence>
<sequence length="223" mass="23886">MAPTYDIERQLLALPSTRLVAGVDEVGRGAWAGPVTVCAVVSDLSEPPAGLTDSKQLTQRRREGLIGDLESWAAGIGFGEASHAEIDALGMTAALSRAARRALEALPVRPDAVILDGAHDYIGPPWPVRLEVKADAVSVSVAAASVLAKVRRDAYMGTIGCDDYGFADNAGYPSPIHLTALAEHGPTPHHRLSWSYLDDLPKWRHLKRHRDPLVGEGQESLFG</sequence>
<evidence type="ECO:0000256" key="3">
    <source>
        <dbReference type="ARBA" id="ARBA00004065"/>
    </source>
</evidence>
<evidence type="ECO:0000256" key="1">
    <source>
        <dbReference type="ARBA" id="ARBA00000077"/>
    </source>
</evidence>
<dbReference type="PROSITE" id="PS51975">
    <property type="entry name" value="RNASE_H_2"/>
    <property type="match status" value="1"/>
</dbReference>
<dbReference type="GO" id="GO:0006298">
    <property type="term" value="P:mismatch repair"/>
    <property type="evidence" value="ECO:0007669"/>
    <property type="project" value="TreeGrafter"/>
</dbReference>
<protein>
    <recommendedName>
        <fullName evidence="7 14">Ribonuclease HII</fullName>
        <shortName evidence="14">RNase HII</shortName>
        <ecNumber evidence="6 14">3.1.26.4</ecNumber>
    </recommendedName>
</protein>
<evidence type="ECO:0000256" key="5">
    <source>
        <dbReference type="ARBA" id="ARBA00007383"/>
    </source>
</evidence>
<gene>
    <name evidence="14" type="primary">rnhB</name>
    <name evidence="18" type="ORF">HNR40_001546</name>
</gene>
<dbReference type="SUPFAM" id="SSF53098">
    <property type="entry name" value="Ribonuclease H-like"/>
    <property type="match status" value="1"/>
</dbReference>
<evidence type="ECO:0000256" key="11">
    <source>
        <dbReference type="ARBA" id="ARBA00022759"/>
    </source>
</evidence>
<comment type="cofactor">
    <cofactor evidence="2">
        <name>Mg(2+)</name>
        <dbReference type="ChEBI" id="CHEBI:18420"/>
    </cofactor>
</comment>
<evidence type="ECO:0000259" key="17">
    <source>
        <dbReference type="PROSITE" id="PS51975"/>
    </source>
</evidence>
<evidence type="ECO:0000256" key="15">
    <source>
        <dbReference type="PROSITE-ProRule" id="PRU01319"/>
    </source>
</evidence>
<comment type="similarity">
    <text evidence="5 14 16">Belongs to the RNase HII family.</text>
</comment>
<dbReference type="PANTHER" id="PTHR10954">
    <property type="entry name" value="RIBONUCLEASE H2 SUBUNIT A"/>
    <property type="match status" value="1"/>
</dbReference>
<name>A0A7W7ZZD8_9ACTN</name>
<evidence type="ECO:0000256" key="4">
    <source>
        <dbReference type="ARBA" id="ARBA00004496"/>
    </source>
</evidence>
<dbReference type="RefSeq" id="WP_184959226.1">
    <property type="nucleotide sequence ID" value="NZ_JACHIN010000001.1"/>
</dbReference>
<keyword evidence="9 14" id="KW-0540">Nuclease</keyword>
<dbReference type="HAMAP" id="MF_00052_B">
    <property type="entry name" value="RNase_HII_B"/>
    <property type="match status" value="1"/>
</dbReference>
<evidence type="ECO:0000256" key="12">
    <source>
        <dbReference type="ARBA" id="ARBA00022801"/>
    </source>
</evidence>
<accession>A0A7W7ZZD8</accession>
<comment type="catalytic activity">
    <reaction evidence="1 14 15 16">
        <text>Endonucleolytic cleavage to 5'-phosphomonoester.</text>
        <dbReference type="EC" id="3.1.26.4"/>
    </reaction>
</comment>
<dbReference type="EC" id="3.1.26.4" evidence="6 14"/>
<dbReference type="GO" id="GO:0004523">
    <property type="term" value="F:RNA-DNA hybrid ribonuclease activity"/>
    <property type="evidence" value="ECO:0007669"/>
    <property type="project" value="UniProtKB-UniRule"/>
</dbReference>
<keyword evidence="19" id="KW-1185">Reference proteome</keyword>
<proteinExistence type="inferred from homology"/>
<keyword evidence="11 14" id="KW-0255">Endonuclease</keyword>
<evidence type="ECO:0000256" key="2">
    <source>
        <dbReference type="ARBA" id="ARBA00001946"/>
    </source>
</evidence>
<evidence type="ECO:0000313" key="18">
    <source>
        <dbReference type="EMBL" id="MBB5076100.1"/>
    </source>
</evidence>
<dbReference type="InterPro" id="IPR001352">
    <property type="entry name" value="RNase_HII/HIII"/>
</dbReference>
<comment type="function">
    <text evidence="3 14 16">Endonuclease that specifically degrades the RNA of RNA-DNA hybrids.</text>
</comment>
<reference evidence="18 19" key="1">
    <citation type="submission" date="2020-08" db="EMBL/GenBank/DDBJ databases">
        <title>Genomic Encyclopedia of Type Strains, Phase IV (KMG-IV): sequencing the most valuable type-strain genomes for metagenomic binning, comparative biology and taxonomic classification.</title>
        <authorList>
            <person name="Goeker M."/>
        </authorList>
    </citation>
    <scope>NUCLEOTIDE SEQUENCE [LARGE SCALE GENOMIC DNA]</scope>
    <source>
        <strain evidence="18 19">DSM 45385</strain>
    </source>
</reference>
<dbReference type="GO" id="GO:0005737">
    <property type="term" value="C:cytoplasm"/>
    <property type="evidence" value="ECO:0007669"/>
    <property type="project" value="UniProtKB-SubCell"/>
</dbReference>
<comment type="cofactor">
    <cofactor evidence="14 15">
        <name>Mn(2+)</name>
        <dbReference type="ChEBI" id="CHEBI:29035"/>
    </cofactor>
    <cofactor evidence="14 15">
        <name>Mg(2+)</name>
        <dbReference type="ChEBI" id="CHEBI:18420"/>
    </cofactor>
    <text evidence="14 15">Manganese or magnesium. Binds 1 divalent metal ion per monomer in the absence of substrate. May bind a second metal ion after substrate binding.</text>
</comment>
<evidence type="ECO:0000313" key="19">
    <source>
        <dbReference type="Proteomes" id="UP000568380"/>
    </source>
</evidence>
<evidence type="ECO:0000256" key="16">
    <source>
        <dbReference type="RuleBase" id="RU003515"/>
    </source>
</evidence>
<feature type="binding site" evidence="14 15">
    <location>
        <position position="116"/>
    </location>
    <ligand>
        <name>a divalent metal cation</name>
        <dbReference type="ChEBI" id="CHEBI:60240"/>
    </ligand>
</feature>
<keyword evidence="10 14" id="KW-0479">Metal-binding</keyword>
<dbReference type="GO" id="GO:0003723">
    <property type="term" value="F:RNA binding"/>
    <property type="evidence" value="ECO:0007669"/>
    <property type="project" value="UniProtKB-UniRule"/>
</dbReference>
<evidence type="ECO:0000256" key="10">
    <source>
        <dbReference type="ARBA" id="ARBA00022723"/>
    </source>
</evidence>
<dbReference type="EMBL" id="JACHIN010000001">
    <property type="protein sequence ID" value="MBB5076100.1"/>
    <property type="molecule type" value="Genomic_DNA"/>
</dbReference>
<comment type="caution">
    <text evidence="18">The sequence shown here is derived from an EMBL/GenBank/DDBJ whole genome shotgun (WGS) entry which is preliminary data.</text>
</comment>
<dbReference type="InterPro" id="IPR036397">
    <property type="entry name" value="RNaseH_sf"/>
</dbReference>
<dbReference type="GO" id="GO:0043137">
    <property type="term" value="P:DNA replication, removal of RNA primer"/>
    <property type="evidence" value="ECO:0007669"/>
    <property type="project" value="TreeGrafter"/>
</dbReference>
<dbReference type="GO" id="GO:0030145">
    <property type="term" value="F:manganese ion binding"/>
    <property type="evidence" value="ECO:0007669"/>
    <property type="project" value="UniProtKB-UniRule"/>
</dbReference>
<evidence type="ECO:0000256" key="13">
    <source>
        <dbReference type="ARBA" id="ARBA00023211"/>
    </source>
</evidence>
<dbReference type="GO" id="GO:0032299">
    <property type="term" value="C:ribonuclease H2 complex"/>
    <property type="evidence" value="ECO:0007669"/>
    <property type="project" value="TreeGrafter"/>
</dbReference>
<keyword evidence="13 14" id="KW-0464">Manganese</keyword>
<evidence type="ECO:0000256" key="6">
    <source>
        <dbReference type="ARBA" id="ARBA00012180"/>
    </source>
</evidence>
<evidence type="ECO:0000256" key="14">
    <source>
        <dbReference type="HAMAP-Rule" id="MF_00052"/>
    </source>
</evidence>
<dbReference type="Pfam" id="PF01351">
    <property type="entry name" value="RNase_HII"/>
    <property type="match status" value="1"/>
</dbReference>
<dbReference type="InterPro" id="IPR012337">
    <property type="entry name" value="RNaseH-like_sf"/>
</dbReference>
<dbReference type="CDD" id="cd07182">
    <property type="entry name" value="RNase_HII_bacteria_HII_like"/>
    <property type="match status" value="1"/>
</dbReference>
<dbReference type="AlphaFoldDB" id="A0A7W7ZZD8"/>
<dbReference type="InterPro" id="IPR022898">
    <property type="entry name" value="RNase_HII"/>
</dbReference>
<feature type="binding site" evidence="14 15">
    <location>
        <position position="25"/>
    </location>
    <ligand>
        <name>a divalent metal cation</name>
        <dbReference type="ChEBI" id="CHEBI:60240"/>
    </ligand>
</feature>
<dbReference type="Gene3D" id="3.30.420.10">
    <property type="entry name" value="Ribonuclease H-like superfamily/Ribonuclease H"/>
    <property type="match status" value="1"/>
</dbReference>